<dbReference type="Gene3D" id="2.130.10.10">
    <property type="entry name" value="YVTN repeat-like/Quinoprotein amine dehydrogenase"/>
    <property type="match status" value="3"/>
</dbReference>
<dbReference type="RefSeq" id="XP_041288141.1">
    <property type="nucleotide sequence ID" value="XM_041444261.1"/>
</dbReference>
<accession>A0A9P7EXA7</accession>
<dbReference type="PRINTS" id="PR00320">
    <property type="entry name" value="GPROTEINBRPT"/>
</dbReference>
<dbReference type="CDD" id="cd00200">
    <property type="entry name" value="WD40"/>
    <property type="match status" value="1"/>
</dbReference>
<dbReference type="Pfam" id="PF00400">
    <property type="entry name" value="WD40"/>
    <property type="match status" value="5"/>
</dbReference>
<dbReference type="Proteomes" id="UP000823399">
    <property type="component" value="Unassembled WGS sequence"/>
</dbReference>
<feature type="region of interest" description="Disordered" evidence="4">
    <location>
        <begin position="306"/>
        <end position="373"/>
    </location>
</feature>
<dbReference type="EMBL" id="JABBWM010000070">
    <property type="protein sequence ID" value="KAG2096298.1"/>
    <property type="molecule type" value="Genomic_DNA"/>
</dbReference>
<keyword evidence="2" id="KW-0677">Repeat</keyword>
<dbReference type="PANTHER" id="PTHR19848:SF8">
    <property type="entry name" value="F-BOX AND WD REPEAT DOMAIN CONTAINING 7"/>
    <property type="match status" value="1"/>
</dbReference>
<dbReference type="AlphaFoldDB" id="A0A9P7EXA7"/>
<sequence length="642" mass="70966">MPSSTSKTAVVTPCHTMQGHARQVNSAVHLPDGRHIITCSSDGSLRLWDLESGTQIGEDWRDEDNVVFRSLALSPNGKMIASGDYDGKVRLWDVETRKVIARWTGHAHTVQSLCWSADDKQVASGSWDGTARIWEVKKGKTILKIETSHARVNAVMYSPDSSKLATGRGDMRRTLLAWTSLDGNGKLISDSYDLIRIYDTATWEQIAILEGHTKHVTALSLSQNNRLLASASYDKTARLWNLDTNLPVGLPLQHENVLWSVALSPDAKVLVTAEDTTAYTWDVYTILKEAGLEDLLSIDSNIVTAPEERREQEQTAPQDDDSGIQHTPRSSLSDSDATRCPGQSDDIDELPPMFFHGMEAPQSSPMDGAHPHSSANAFLARLLSLLRRFRPDNDGMTELPQPSRPLAVHLRTLLARLSSLIHRFAPESDAPNELQQPSTSSWLDPHVLLARLSSLFPRSRLNTDEEAEHHPTLPTRSHADGRLIGRLSSFFCSQPHTNEEAEHHPTVASSSRPDARLIIRLSSLFRSQPHTNERIELSQRPSHPRVVNVAAVRDKQALFVARGPNFKRAKRAYEQRTESHAQAQASSSGTQPTHASTLATPPIPGTKPTTTGAATPQSPPIPWWSQLVLFLCCAYPPHANSH</sequence>
<evidence type="ECO:0000256" key="1">
    <source>
        <dbReference type="ARBA" id="ARBA00022574"/>
    </source>
</evidence>
<protein>
    <submittedName>
        <fullName evidence="5">WD40-repeat-containing domain protein</fullName>
    </submittedName>
</protein>
<evidence type="ECO:0000313" key="5">
    <source>
        <dbReference type="EMBL" id="KAG2096298.1"/>
    </source>
</evidence>
<dbReference type="PROSITE" id="PS50082">
    <property type="entry name" value="WD_REPEATS_2"/>
    <property type="match status" value="4"/>
</dbReference>
<dbReference type="PANTHER" id="PTHR19848">
    <property type="entry name" value="WD40 REPEAT PROTEIN"/>
    <property type="match status" value="1"/>
</dbReference>
<evidence type="ECO:0000256" key="3">
    <source>
        <dbReference type="PROSITE-ProRule" id="PRU00221"/>
    </source>
</evidence>
<dbReference type="InterPro" id="IPR020472">
    <property type="entry name" value="WD40_PAC1"/>
</dbReference>
<dbReference type="GeneID" id="64706520"/>
<dbReference type="InterPro" id="IPR015943">
    <property type="entry name" value="WD40/YVTN_repeat-like_dom_sf"/>
</dbReference>
<reference evidence="5" key="1">
    <citation type="journal article" date="2020" name="New Phytol.">
        <title>Comparative genomics reveals dynamic genome evolution in host specialist ectomycorrhizal fungi.</title>
        <authorList>
            <person name="Lofgren L.A."/>
            <person name="Nguyen N.H."/>
            <person name="Vilgalys R."/>
            <person name="Ruytinx J."/>
            <person name="Liao H.L."/>
            <person name="Branco S."/>
            <person name="Kuo A."/>
            <person name="LaButti K."/>
            <person name="Lipzen A."/>
            <person name="Andreopoulos W."/>
            <person name="Pangilinan J."/>
            <person name="Riley R."/>
            <person name="Hundley H."/>
            <person name="Na H."/>
            <person name="Barry K."/>
            <person name="Grigoriev I.V."/>
            <person name="Stajich J.E."/>
            <person name="Kennedy P.G."/>
        </authorList>
    </citation>
    <scope>NUCLEOTIDE SEQUENCE</scope>
    <source>
        <strain evidence="5">FC423</strain>
    </source>
</reference>
<feature type="repeat" description="WD" evidence="3">
    <location>
        <begin position="209"/>
        <end position="244"/>
    </location>
</feature>
<feature type="compositionally biased region" description="Polar residues" evidence="4">
    <location>
        <begin position="324"/>
        <end position="335"/>
    </location>
</feature>
<gene>
    <name evidence="5" type="ORF">F5147DRAFT_839980</name>
</gene>
<organism evidence="5 6">
    <name type="scientific">Suillus discolor</name>
    <dbReference type="NCBI Taxonomy" id="1912936"/>
    <lineage>
        <taxon>Eukaryota</taxon>
        <taxon>Fungi</taxon>
        <taxon>Dikarya</taxon>
        <taxon>Basidiomycota</taxon>
        <taxon>Agaricomycotina</taxon>
        <taxon>Agaricomycetes</taxon>
        <taxon>Agaricomycetidae</taxon>
        <taxon>Boletales</taxon>
        <taxon>Suillineae</taxon>
        <taxon>Suillaceae</taxon>
        <taxon>Suillus</taxon>
    </lineage>
</organism>
<evidence type="ECO:0000256" key="4">
    <source>
        <dbReference type="SAM" id="MobiDB-lite"/>
    </source>
</evidence>
<dbReference type="SUPFAM" id="SSF50978">
    <property type="entry name" value="WD40 repeat-like"/>
    <property type="match status" value="1"/>
</dbReference>
<feature type="repeat" description="WD" evidence="3">
    <location>
        <begin position="103"/>
        <end position="144"/>
    </location>
</feature>
<dbReference type="OrthoDB" id="10251741at2759"/>
<feature type="region of interest" description="Disordered" evidence="4">
    <location>
        <begin position="571"/>
        <end position="618"/>
    </location>
</feature>
<dbReference type="InterPro" id="IPR036322">
    <property type="entry name" value="WD40_repeat_dom_sf"/>
</dbReference>
<name>A0A9P7EXA7_9AGAM</name>
<keyword evidence="1 3" id="KW-0853">WD repeat</keyword>
<evidence type="ECO:0000313" key="6">
    <source>
        <dbReference type="Proteomes" id="UP000823399"/>
    </source>
</evidence>
<dbReference type="PROSITE" id="PS00678">
    <property type="entry name" value="WD_REPEATS_1"/>
    <property type="match status" value="4"/>
</dbReference>
<comment type="caution">
    <text evidence="5">The sequence shown here is derived from an EMBL/GenBank/DDBJ whole genome shotgun (WGS) entry which is preliminary data.</text>
</comment>
<feature type="compositionally biased region" description="Low complexity" evidence="4">
    <location>
        <begin position="606"/>
        <end position="616"/>
    </location>
</feature>
<dbReference type="PROSITE" id="PS50294">
    <property type="entry name" value="WD_REPEATS_REGION"/>
    <property type="match status" value="4"/>
</dbReference>
<dbReference type="SMART" id="SM00320">
    <property type="entry name" value="WD40"/>
    <property type="match status" value="6"/>
</dbReference>
<feature type="repeat" description="WD" evidence="3">
    <location>
        <begin position="70"/>
        <end position="102"/>
    </location>
</feature>
<dbReference type="InterPro" id="IPR019775">
    <property type="entry name" value="WD40_repeat_CS"/>
</dbReference>
<evidence type="ECO:0000256" key="2">
    <source>
        <dbReference type="ARBA" id="ARBA00022737"/>
    </source>
</evidence>
<proteinExistence type="predicted"/>
<feature type="compositionally biased region" description="Polar residues" evidence="4">
    <location>
        <begin position="580"/>
        <end position="598"/>
    </location>
</feature>
<keyword evidence="6" id="KW-1185">Reference proteome</keyword>
<feature type="repeat" description="WD" evidence="3">
    <location>
        <begin position="17"/>
        <end position="58"/>
    </location>
</feature>
<dbReference type="InterPro" id="IPR001680">
    <property type="entry name" value="WD40_rpt"/>
</dbReference>